<dbReference type="AlphaFoldDB" id="K0SHA4"/>
<name>K0SHA4_THAOC</name>
<accession>K0SHA4</accession>
<gene>
    <name evidence="1" type="ORF">THAOC_19265</name>
</gene>
<protein>
    <submittedName>
        <fullName evidence="1">Uncharacterized protein</fullName>
    </submittedName>
</protein>
<comment type="caution">
    <text evidence="1">The sequence shown here is derived from an EMBL/GenBank/DDBJ whole genome shotgun (WGS) entry which is preliminary data.</text>
</comment>
<evidence type="ECO:0000313" key="2">
    <source>
        <dbReference type="Proteomes" id="UP000266841"/>
    </source>
</evidence>
<dbReference type="Proteomes" id="UP000266841">
    <property type="component" value="Unassembled WGS sequence"/>
</dbReference>
<reference evidence="1 2" key="1">
    <citation type="journal article" date="2012" name="Genome Biol.">
        <title>Genome and low-iron response of an oceanic diatom adapted to chronic iron limitation.</title>
        <authorList>
            <person name="Lommer M."/>
            <person name="Specht M."/>
            <person name="Roy A.S."/>
            <person name="Kraemer L."/>
            <person name="Andreson R."/>
            <person name="Gutowska M.A."/>
            <person name="Wolf J."/>
            <person name="Bergner S.V."/>
            <person name="Schilhabel M.B."/>
            <person name="Klostermeier U.C."/>
            <person name="Beiko R.G."/>
            <person name="Rosenstiel P."/>
            <person name="Hippler M."/>
            <person name="Laroche J."/>
        </authorList>
    </citation>
    <scope>NUCLEOTIDE SEQUENCE [LARGE SCALE GENOMIC DNA]</scope>
    <source>
        <strain evidence="1 2">CCMP1005</strain>
    </source>
</reference>
<proteinExistence type="predicted"/>
<evidence type="ECO:0000313" key="1">
    <source>
        <dbReference type="EMBL" id="EJK60391.1"/>
    </source>
</evidence>
<dbReference type="EMBL" id="AGNL01021156">
    <property type="protein sequence ID" value="EJK60391.1"/>
    <property type="molecule type" value="Genomic_DNA"/>
</dbReference>
<keyword evidence="2" id="KW-1185">Reference proteome</keyword>
<sequence length="140" mass="14845">MDGPGLSHSASDSCSPGDGMMVLMSRAYHSLLRTPAHQAGVDGPGLSLSASDSSSPGYGAHVARVARTPDLRLHVLWCHGPQRCMVPARRRWCLVCLGTIPFEEGADRAPRPEITPTTLRLLAKSGHAGVAVSPLWLILS</sequence>
<organism evidence="1 2">
    <name type="scientific">Thalassiosira oceanica</name>
    <name type="common">Marine diatom</name>
    <dbReference type="NCBI Taxonomy" id="159749"/>
    <lineage>
        <taxon>Eukaryota</taxon>
        <taxon>Sar</taxon>
        <taxon>Stramenopiles</taxon>
        <taxon>Ochrophyta</taxon>
        <taxon>Bacillariophyta</taxon>
        <taxon>Coscinodiscophyceae</taxon>
        <taxon>Thalassiosirophycidae</taxon>
        <taxon>Thalassiosirales</taxon>
        <taxon>Thalassiosiraceae</taxon>
        <taxon>Thalassiosira</taxon>
    </lineage>
</organism>